<dbReference type="EMBL" id="PDEM01000009">
    <property type="protein sequence ID" value="PHZ86270.1"/>
    <property type="molecule type" value="Genomic_DNA"/>
</dbReference>
<comment type="caution">
    <text evidence="8">The sequence shown here is derived from an EMBL/GenBank/DDBJ whole genome shotgun (WGS) entry which is preliminary data.</text>
</comment>
<dbReference type="PANTHER" id="PTHR38480:SF1">
    <property type="entry name" value="SLR0254 PROTEIN"/>
    <property type="match status" value="1"/>
</dbReference>
<evidence type="ECO:0000259" key="7">
    <source>
        <dbReference type="Pfam" id="PF06271"/>
    </source>
</evidence>
<keyword evidence="3 6" id="KW-1133">Transmembrane helix</keyword>
<dbReference type="PANTHER" id="PTHR38480">
    <property type="entry name" value="SLR0254 PROTEIN"/>
    <property type="match status" value="1"/>
</dbReference>
<feature type="transmembrane region" description="Helical" evidence="6">
    <location>
        <begin position="47"/>
        <end position="67"/>
    </location>
</feature>
<evidence type="ECO:0000256" key="6">
    <source>
        <dbReference type="SAM" id="Phobius"/>
    </source>
</evidence>
<gene>
    <name evidence="8" type="ORF">CRD36_06285</name>
</gene>
<feature type="region of interest" description="Disordered" evidence="5">
    <location>
        <begin position="304"/>
        <end position="346"/>
    </location>
</feature>
<evidence type="ECO:0000256" key="3">
    <source>
        <dbReference type="ARBA" id="ARBA00022989"/>
    </source>
</evidence>
<organism evidence="8 9">
    <name type="scientific">Paremcibacter congregatus</name>
    <dbReference type="NCBI Taxonomy" id="2043170"/>
    <lineage>
        <taxon>Bacteria</taxon>
        <taxon>Pseudomonadati</taxon>
        <taxon>Pseudomonadota</taxon>
        <taxon>Alphaproteobacteria</taxon>
        <taxon>Emcibacterales</taxon>
        <taxon>Emcibacteraceae</taxon>
        <taxon>Paremcibacter</taxon>
    </lineage>
</organism>
<keyword evidence="9" id="KW-1185">Reference proteome</keyword>
<keyword evidence="2 6" id="KW-0812">Transmembrane</keyword>
<evidence type="ECO:0000256" key="4">
    <source>
        <dbReference type="ARBA" id="ARBA00023136"/>
    </source>
</evidence>
<evidence type="ECO:0000313" key="8">
    <source>
        <dbReference type="EMBL" id="PHZ86270.1"/>
    </source>
</evidence>
<evidence type="ECO:0000256" key="2">
    <source>
        <dbReference type="ARBA" id="ARBA00022692"/>
    </source>
</evidence>
<name>A0A2G4YVK3_9PROT</name>
<sequence>MAGRRPVAKAKRNTFKTTTKNHRRTREIISPEGISLSVRLADRGERAVAFVIDMVIIGVAIFAMFLFTLFMHKFIGETLSIIFIMGTYFILRSFYFVIFELKWQGQTPGKRILGIRVTRRSGGRLEAGALFARNLMREVEIYIPLSLVFAGSQMGVAQWAIVLSLIWSSIMLFMPLFNKDCLRTGDMIAGTWVISVPKTVLLPEVGQHAASATNDPVGMKFHFSKKQLSIYGIYEVQTLENVLRRETKDRHRLFQEVAQRIQAKIGWQPVHSQEDAGEFLQAFYTALRRHLEADMLMGRRKENKFAGQKTVRSGKAISSGAHPGDKSATPEVAQKKKIKNPLYKKD</sequence>
<proteinExistence type="predicted"/>
<feature type="domain" description="RDD" evidence="7">
    <location>
        <begin position="41"/>
        <end position="190"/>
    </location>
</feature>
<evidence type="ECO:0000256" key="1">
    <source>
        <dbReference type="ARBA" id="ARBA00004141"/>
    </source>
</evidence>
<feature type="region of interest" description="Disordered" evidence="5">
    <location>
        <begin position="1"/>
        <end position="22"/>
    </location>
</feature>
<reference evidence="8 9" key="1">
    <citation type="submission" date="2017-10" db="EMBL/GenBank/DDBJ databases">
        <title>Frigbacter circumglobatus gen. nov. sp. nov., isolated from sediment cultured in situ.</title>
        <authorList>
            <person name="Zhao Z."/>
        </authorList>
    </citation>
    <scope>NUCLEOTIDE SEQUENCE [LARGE SCALE GENOMIC DNA]</scope>
    <source>
        <strain evidence="8 9">ZYL</strain>
    </source>
</reference>
<dbReference type="InterPro" id="IPR010432">
    <property type="entry name" value="RDD"/>
</dbReference>
<feature type="transmembrane region" description="Helical" evidence="6">
    <location>
        <begin position="79"/>
        <end position="98"/>
    </location>
</feature>
<dbReference type="Pfam" id="PF06271">
    <property type="entry name" value="RDD"/>
    <property type="match status" value="1"/>
</dbReference>
<protein>
    <recommendedName>
        <fullName evidence="7">RDD domain-containing protein</fullName>
    </recommendedName>
</protein>
<feature type="transmembrane region" description="Helical" evidence="6">
    <location>
        <begin position="156"/>
        <end position="177"/>
    </location>
</feature>
<evidence type="ECO:0000313" key="9">
    <source>
        <dbReference type="Proteomes" id="UP000229730"/>
    </source>
</evidence>
<accession>A0A2G4YVK3</accession>
<keyword evidence="4 6" id="KW-0472">Membrane</keyword>
<dbReference type="OrthoDB" id="9787732at2"/>
<dbReference type="InParanoid" id="A0A2G4YVK3"/>
<dbReference type="Proteomes" id="UP000229730">
    <property type="component" value="Unassembled WGS sequence"/>
</dbReference>
<comment type="subcellular location">
    <subcellularLocation>
        <location evidence="1">Membrane</location>
        <topology evidence="1">Multi-pass membrane protein</topology>
    </subcellularLocation>
</comment>
<evidence type="ECO:0000256" key="5">
    <source>
        <dbReference type="SAM" id="MobiDB-lite"/>
    </source>
</evidence>
<dbReference type="AlphaFoldDB" id="A0A2G4YVK3"/>
<dbReference type="GO" id="GO:0016020">
    <property type="term" value="C:membrane"/>
    <property type="evidence" value="ECO:0007669"/>
    <property type="project" value="UniProtKB-SubCell"/>
</dbReference>